<feature type="region of interest" description="Disordered" evidence="1">
    <location>
        <begin position="462"/>
        <end position="508"/>
    </location>
</feature>
<reference evidence="4" key="1">
    <citation type="submission" date="2025-08" db="UniProtKB">
        <authorList>
            <consortium name="RefSeq"/>
        </authorList>
    </citation>
    <scope>IDENTIFICATION</scope>
    <source>
        <tissue evidence="4">Leaves</tissue>
    </source>
</reference>
<dbReference type="InterPro" id="IPR012337">
    <property type="entry name" value="RNaseH-like_sf"/>
</dbReference>
<dbReference type="RefSeq" id="XP_071928128.1">
    <property type="nucleotide sequence ID" value="XM_072072027.1"/>
</dbReference>
<proteinExistence type="predicted"/>
<dbReference type="Gene3D" id="3.30.70.270">
    <property type="match status" value="1"/>
</dbReference>
<dbReference type="InterPro" id="IPR036397">
    <property type="entry name" value="RNaseH_sf"/>
</dbReference>
<dbReference type="InterPro" id="IPR056924">
    <property type="entry name" value="SH3_Tf2-1"/>
</dbReference>
<gene>
    <name evidence="4" type="primary">LOC140021263</name>
</gene>
<protein>
    <recommendedName>
        <fullName evidence="2">Integrase catalytic domain-containing protein</fullName>
    </recommendedName>
</protein>
<evidence type="ECO:0000313" key="3">
    <source>
        <dbReference type="Proteomes" id="UP001652660"/>
    </source>
</evidence>
<sequence>MRDEHPLLMLVSKEVALHVHELDIDIPLEVKSLLHQYADVFPEDVPSGLPPLRGIEHQIDFIPRASLPNRPAYKSNSEETKELQRQVDELLGKGWARESLSPCAVPVILVPKKDGFVISAQGMKVDDQKVKAIQEWPTPRSVGDVRSFHGLAGFYRRFVRDFSTIAAPLTELIKKNENFHWGESQEQGTLLLAAHEERCCTGGGAMLSLFKYGHDSIFVVVDRFSKMAHCIACHKTDDASHIANLFFKEIVRLHGIPRTIVSDRDVKFLSYFWKTLWSKLGTKLLFSTASHPQTDGQTEVVNRTLEFAYNRAIHSTTGFSPFERVYGFNPLTPLDLVPLPSNERKHLDGKKRAEFVKQLHEKVRANIERRTAQYVKQANKGRQKLIFEPGDWVWLHMRKERFPVQRRNKLQPRGDGPFQVLERINDNAYKLDLPGEYGVSATFNVSDLAPFDADDAFDLRANPSQEEGNDSIIVRGYANNGSGDRGVEDRMQAPSGSITRARTKRLRE</sequence>
<evidence type="ECO:0000313" key="4">
    <source>
        <dbReference type="RefSeq" id="XP_071928128.1"/>
    </source>
</evidence>
<dbReference type="Proteomes" id="UP001652660">
    <property type="component" value="Chromosome 11e"/>
</dbReference>
<dbReference type="InterPro" id="IPR001584">
    <property type="entry name" value="Integrase_cat-core"/>
</dbReference>
<accession>A0ABM4W8L0</accession>
<evidence type="ECO:0000259" key="2">
    <source>
        <dbReference type="PROSITE" id="PS50994"/>
    </source>
</evidence>
<dbReference type="SUPFAM" id="SSF53098">
    <property type="entry name" value="Ribonuclease H-like"/>
    <property type="match status" value="1"/>
</dbReference>
<feature type="domain" description="Integrase catalytic" evidence="2">
    <location>
        <begin position="217"/>
        <end position="306"/>
    </location>
</feature>
<evidence type="ECO:0000256" key="1">
    <source>
        <dbReference type="SAM" id="MobiDB-lite"/>
    </source>
</evidence>
<dbReference type="PROSITE" id="PS50994">
    <property type="entry name" value="INTEGRASE"/>
    <property type="match status" value="1"/>
</dbReference>
<dbReference type="SUPFAM" id="SSF56672">
    <property type="entry name" value="DNA/RNA polymerases"/>
    <property type="match status" value="1"/>
</dbReference>
<dbReference type="InterPro" id="IPR043502">
    <property type="entry name" value="DNA/RNA_pol_sf"/>
</dbReference>
<dbReference type="PANTHER" id="PTHR35046:SF9">
    <property type="entry name" value="RNA-DIRECTED DNA POLYMERASE"/>
    <property type="match status" value="1"/>
</dbReference>
<organism evidence="3 4">
    <name type="scientific">Coffea arabica</name>
    <name type="common">Arabian coffee</name>
    <dbReference type="NCBI Taxonomy" id="13443"/>
    <lineage>
        <taxon>Eukaryota</taxon>
        <taxon>Viridiplantae</taxon>
        <taxon>Streptophyta</taxon>
        <taxon>Embryophyta</taxon>
        <taxon>Tracheophyta</taxon>
        <taxon>Spermatophyta</taxon>
        <taxon>Magnoliopsida</taxon>
        <taxon>eudicotyledons</taxon>
        <taxon>Gunneridae</taxon>
        <taxon>Pentapetalae</taxon>
        <taxon>asterids</taxon>
        <taxon>lamiids</taxon>
        <taxon>Gentianales</taxon>
        <taxon>Rubiaceae</taxon>
        <taxon>Ixoroideae</taxon>
        <taxon>Gardenieae complex</taxon>
        <taxon>Bertiereae - Coffeeae clade</taxon>
        <taxon>Coffeeae</taxon>
        <taxon>Coffea</taxon>
    </lineage>
</organism>
<name>A0ABM4W8L0_COFAR</name>
<dbReference type="PANTHER" id="PTHR35046">
    <property type="entry name" value="ZINC KNUCKLE (CCHC-TYPE) FAMILY PROTEIN"/>
    <property type="match status" value="1"/>
</dbReference>
<dbReference type="Gene3D" id="3.30.420.10">
    <property type="entry name" value="Ribonuclease H-like superfamily/Ribonuclease H"/>
    <property type="match status" value="1"/>
</dbReference>
<dbReference type="Pfam" id="PF24626">
    <property type="entry name" value="SH3_Tf2-1"/>
    <property type="match status" value="1"/>
</dbReference>
<dbReference type="GeneID" id="140021263"/>
<dbReference type="Gene3D" id="3.10.10.10">
    <property type="entry name" value="HIV Type 1 Reverse Transcriptase, subunit A, domain 1"/>
    <property type="match status" value="1"/>
</dbReference>
<dbReference type="InterPro" id="IPR043128">
    <property type="entry name" value="Rev_trsase/Diguanyl_cyclase"/>
</dbReference>
<keyword evidence="3" id="KW-1185">Reference proteome</keyword>